<organism evidence="1">
    <name type="scientific">Spongospora subterranea</name>
    <dbReference type="NCBI Taxonomy" id="70186"/>
    <lineage>
        <taxon>Eukaryota</taxon>
        <taxon>Sar</taxon>
        <taxon>Rhizaria</taxon>
        <taxon>Endomyxa</taxon>
        <taxon>Phytomyxea</taxon>
        <taxon>Plasmodiophorida</taxon>
        <taxon>Plasmodiophoridae</taxon>
        <taxon>Spongospora</taxon>
    </lineage>
</organism>
<dbReference type="EMBL" id="HACM01004683">
    <property type="protein sequence ID" value="CRZ05125.1"/>
    <property type="molecule type" value="Transcribed_RNA"/>
</dbReference>
<sequence>MACDAALACGTADNLLRLPTEKKWIMSTKTMEQETISAWQIQSCKAYSLTGFSTLLMSFLCKRSSEEGHNFFISIFHSSRRTHETGEDYISAVSYSEVHSI</sequence>
<evidence type="ECO:0000313" key="1">
    <source>
        <dbReference type="EMBL" id="CRZ05125.1"/>
    </source>
</evidence>
<dbReference type="AlphaFoldDB" id="A0A0H5QT48"/>
<protein>
    <submittedName>
        <fullName evidence="1">Uncharacterized protein</fullName>
    </submittedName>
</protein>
<proteinExistence type="predicted"/>
<accession>A0A0H5QT48</accession>
<name>A0A0H5QT48_9EUKA</name>
<reference evidence="1" key="1">
    <citation type="submission" date="2015-04" db="EMBL/GenBank/DDBJ databases">
        <title>The genome sequence of the plant pathogenic Rhizarian Plasmodiophora brassicae reveals insights in its biotrophic life cycle and the origin of chitin synthesis.</title>
        <authorList>
            <person name="Schwelm A."/>
            <person name="Fogelqvist J."/>
            <person name="Knaust A."/>
            <person name="Julke S."/>
            <person name="Lilja T."/>
            <person name="Dhandapani V."/>
            <person name="Bonilla-Rosso G."/>
            <person name="Karlsson M."/>
            <person name="Shevchenko A."/>
            <person name="Choi S.R."/>
            <person name="Kim H.G."/>
            <person name="Park J.Y."/>
            <person name="Lim Y.P."/>
            <person name="Ludwig-Muller J."/>
            <person name="Dixelius C."/>
        </authorList>
    </citation>
    <scope>NUCLEOTIDE SEQUENCE</scope>
    <source>
        <tissue evidence="1">Potato root galls</tissue>
    </source>
</reference>